<dbReference type="Pfam" id="PF13426">
    <property type="entry name" value="PAS_9"/>
    <property type="match status" value="1"/>
</dbReference>
<dbReference type="InterPro" id="IPR004089">
    <property type="entry name" value="MCPsignal_dom"/>
</dbReference>
<evidence type="ECO:0000256" key="6">
    <source>
        <dbReference type="ARBA" id="ARBA00023136"/>
    </source>
</evidence>
<evidence type="ECO:0000313" key="12">
    <source>
        <dbReference type="EMBL" id="MBC3949320.1"/>
    </source>
</evidence>
<dbReference type="InterPro" id="IPR000700">
    <property type="entry name" value="PAS-assoc_C"/>
</dbReference>
<feature type="domain" description="Methyl-accepting transducer" evidence="9">
    <location>
        <begin position="252"/>
        <end position="439"/>
    </location>
</feature>
<dbReference type="Proteomes" id="UP000651852">
    <property type="component" value="Unassembled WGS sequence"/>
</dbReference>
<accession>A0ABR7AWQ3</accession>
<reference evidence="12 13" key="1">
    <citation type="submission" date="2020-08" db="EMBL/GenBank/DDBJ databases">
        <title>Putative novel bacterial strains isolated from necrotic wheat leaf tissues caused by Xanthomonas translucens.</title>
        <authorList>
            <person name="Tambong J.T."/>
        </authorList>
    </citation>
    <scope>NUCLEOTIDE SEQUENCE [LARGE SCALE GENOMIC DNA]</scope>
    <source>
        <strain evidence="12 13">DOAB 1069</strain>
    </source>
</reference>
<dbReference type="InterPro" id="IPR001610">
    <property type="entry name" value="PAC"/>
</dbReference>
<evidence type="ECO:0000256" key="8">
    <source>
        <dbReference type="PROSITE-ProRule" id="PRU00284"/>
    </source>
</evidence>
<evidence type="ECO:0000256" key="2">
    <source>
        <dbReference type="ARBA" id="ARBA00022475"/>
    </source>
</evidence>
<dbReference type="PROSITE" id="PS50111">
    <property type="entry name" value="CHEMOTAXIS_TRANSDUC_2"/>
    <property type="match status" value="1"/>
</dbReference>
<dbReference type="PROSITE" id="PS50112">
    <property type="entry name" value="PAS"/>
    <property type="match status" value="2"/>
</dbReference>
<proteinExistence type="predicted"/>
<evidence type="ECO:0000259" key="11">
    <source>
        <dbReference type="PROSITE" id="PS50113"/>
    </source>
</evidence>
<dbReference type="InterPro" id="IPR000014">
    <property type="entry name" value="PAS"/>
</dbReference>
<evidence type="ECO:0000259" key="9">
    <source>
        <dbReference type="PROSITE" id="PS50111"/>
    </source>
</evidence>
<evidence type="ECO:0000256" key="3">
    <source>
        <dbReference type="ARBA" id="ARBA00022481"/>
    </source>
</evidence>
<feature type="domain" description="PAC" evidence="11">
    <location>
        <begin position="210"/>
        <end position="267"/>
    </location>
</feature>
<feature type="domain" description="PAC" evidence="11">
    <location>
        <begin position="93"/>
        <end position="145"/>
    </location>
</feature>
<dbReference type="SMART" id="SM00091">
    <property type="entry name" value="PAS"/>
    <property type="match status" value="2"/>
</dbReference>
<keyword evidence="5" id="KW-1133">Transmembrane helix</keyword>
<evidence type="ECO:0000256" key="5">
    <source>
        <dbReference type="ARBA" id="ARBA00022989"/>
    </source>
</evidence>
<dbReference type="Pfam" id="PF00015">
    <property type="entry name" value="MCPsignal"/>
    <property type="match status" value="1"/>
</dbReference>
<dbReference type="SUPFAM" id="SSF58104">
    <property type="entry name" value="Methyl-accepting chemotaxis protein (MCP) signaling domain"/>
    <property type="match status" value="1"/>
</dbReference>
<comment type="caution">
    <text evidence="12">The sequence shown here is derived from an EMBL/GenBank/DDBJ whole genome shotgun (WGS) entry which is preliminary data.</text>
</comment>
<dbReference type="Gene3D" id="3.30.450.20">
    <property type="entry name" value="PAS domain"/>
    <property type="match status" value="2"/>
</dbReference>
<dbReference type="SMART" id="SM00086">
    <property type="entry name" value="PAC"/>
    <property type="match status" value="2"/>
</dbReference>
<dbReference type="InterPro" id="IPR035965">
    <property type="entry name" value="PAS-like_dom_sf"/>
</dbReference>
<dbReference type="PANTHER" id="PTHR32089:SF112">
    <property type="entry name" value="LYSOZYME-LIKE PROTEIN-RELATED"/>
    <property type="match status" value="1"/>
</dbReference>
<keyword evidence="7 8" id="KW-0807">Transducer</keyword>
<protein>
    <submittedName>
        <fullName evidence="12">PAS domain-containing methyl-accepting chemotaxis protein</fullName>
    </submittedName>
</protein>
<feature type="domain" description="PAS" evidence="10">
    <location>
        <begin position="20"/>
        <end position="70"/>
    </location>
</feature>
<dbReference type="SMART" id="SM00283">
    <property type="entry name" value="MA"/>
    <property type="match status" value="1"/>
</dbReference>
<keyword evidence="4" id="KW-0812">Transmembrane</keyword>
<keyword evidence="3" id="KW-0488">Methylation</keyword>
<dbReference type="Gene3D" id="1.10.287.950">
    <property type="entry name" value="Methyl-accepting chemotaxis protein"/>
    <property type="match status" value="1"/>
</dbReference>
<dbReference type="CDD" id="cd00130">
    <property type="entry name" value="PAS"/>
    <property type="match status" value="2"/>
</dbReference>
<dbReference type="InterPro" id="IPR013655">
    <property type="entry name" value="PAS_fold_3"/>
</dbReference>
<evidence type="ECO:0000256" key="4">
    <source>
        <dbReference type="ARBA" id="ARBA00022692"/>
    </source>
</evidence>
<evidence type="ECO:0000259" key="10">
    <source>
        <dbReference type="PROSITE" id="PS50112"/>
    </source>
</evidence>
<keyword evidence="2" id="KW-1003">Cell membrane</keyword>
<dbReference type="EMBL" id="JACONW010000017">
    <property type="protein sequence ID" value="MBC3949320.1"/>
    <property type="molecule type" value="Genomic_DNA"/>
</dbReference>
<organism evidence="12 13">
    <name type="scientific">Pseudomonas folii</name>
    <dbReference type="NCBI Taxonomy" id="2762593"/>
    <lineage>
        <taxon>Bacteria</taxon>
        <taxon>Pseudomonadati</taxon>
        <taxon>Pseudomonadota</taxon>
        <taxon>Gammaproteobacteria</taxon>
        <taxon>Pseudomonadales</taxon>
        <taxon>Pseudomonadaceae</taxon>
        <taxon>Pseudomonas</taxon>
    </lineage>
</organism>
<evidence type="ECO:0000313" key="13">
    <source>
        <dbReference type="Proteomes" id="UP000651852"/>
    </source>
</evidence>
<dbReference type="Pfam" id="PF08447">
    <property type="entry name" value="PAS_3"/>
    <property type="match status" value="1"/>
</dbReference>
<dbReference type="SUPFAM" id="SSF55785">
    <property type="entry name" value="PYP-like sensor domain (PAS domain)"/>
    <property type="match status" value="1"/>
</dbReference>
<name>A0ABR7AWQ3_9PSED</name>
<keyword evidence="13" id="KW-1185">Reference proteome</keyword>
<gene>
    <name evidence="12" type="ORF">H8S59_06040</name>
</gene>
<evidence type="ECO:0000256" key="1">
    <source>
        <dbReference type="ARBA" id="ARBA00004236"/>
    </source>
</evidence>
<comment type="subcellular location">
    <subcellularLocation>
        <location evidence="1">Cell membrane</location>
    </subcellularLocation>
</comment>
<dbReference type="NCBIfam" id="TIGR00229">
    <property type="entry name" value="sensory_box"/>
    <property type="match status" value="2"/>
</dbReference>
<dbReference type="PROSITE" id="PS50113">
    <property type="entry name" value="PAC"/>
    <property type="match status" value="2"/>
</dbReference>
<dbReference type="PANTHER" id="PTHR32089">
    <property type="entry name" value="METHYL-ACCEPTING CHEMOTAXIS PROTEIN MCPB"/>
    <property type="match status" value="1"/>
</dbReference>
<feature type="domain" description="PAS" evidence="10">
    <location>
        <begin position="139"/>
        <end position="186"/>
    </location>
</feature>
<evidence type="ECO:0000256" key="7">
    <source>
        <dbReference type="ARBA" id="ARBA00023224"/>
    </source>
</evidence>
<keyword evidence="6" id="KW-0472">Membrane</keyword>
<sequence>MIFNKRLKQELLTISEKLSSMEQVRDSLEIEMLSINLDERGKIESVNRKFEQEMGYTSSELVGRSLLEMVPKYAQSTDHFSRMSKAIQQGKHWAGALQIFRGDQREAWLRVIVQPVINSSGKVTQFSVYASDLTRTIEASREHENLIEALQRSTAVIEFDLDGNVLAANQRFLDSMGYSLSQVVGKHHSIFCEAQEANSPQYQVFWDKLRRGEFVVDRFKRIDSRGHSVWLEASYNPITDAHRRLYKVVKFATVITEQVEREEAVSEAARIAFTISKHTDETARKGSVVVKETVEVMRALASQMELAVDGIGALDKQSQIIGSIITAISSIADQTNLLALNAAIEAARAGEQGRGFAVVADEVRQLASRTSKATAEIVDVVQKNQALAEQAVGVIEHGKKQAEQGLELSGQAGKVIIEIQDGAQQVVNAVGQFANQVSG</sequence>